<dbReference type="PROSITE" id="PS51257">
    <property type="entry name" value="PROKAR_LIPOPROTEIN"/>
    <property type="match status" value="1"/>
</dbReference>
<comment type="caution">
    <text evidence="1">The sequence shown here is derived from an EMBL/GenBank/DDBJ whole genome shotgun (WGS) entry which is preliminary data.</text>
</comment>
<name>A0A928BR96_XYLRU</name>
<sequence>MKGVFGFIAVMVLFAACGGRSMSAEEMQRKLDSIQKIEVAERLAAQGINLESADNPLKQFYDSLELLPLPITYTDEFVRYLPNFKPVPQDIAKALELEGNGKQKAIQLTETIGARLMLLAADEGAEEDEEGNEGAERYSLWLYSLDDDYLPVDKICLYAIDDEEDFDLYDEDDIMQYFTITSDYEIHLMDYSREKHKTRTEEVYTLDASRNFLLQKSEELDD</sequence>
<evidence type="ECO:0008006" key="3">
    <source>
        <dbReference type="Google" id="ProtNLM"/>
    </source>
</evidence>
<gene>
    <name evidence="1" type="ORF">E7102_04980</name>
</gene>
<evidence type="ECO:0000313" key="1">
    <source>
        <dbReference type="EMBL" id="MBE6265814.1"/>
    </source>
</evidence>
<dbReference type="Proteomes" id="UP000763088">
    <property type="component" value="Unassembled WGS sequence"/>
</dbReference>
<organism evidence="1 2">
    <name type="scientific">Xylanibacter ruminicola</name>
    <name type="common">Prevotella ruminicola</name>
    <dbReference type="NCBI Taxonomy" id="839"/>
    <lineage>
        <taxon>Bacteria</taxon>
        <taxon>Pseudomonadati</taxon>
        <taxon>Bacteroidota</taxon>
        <taxon>Bacteroidia</taxon>
        <taxon>Bacteroidales</taxon>
        <taxon>Prevotellaceae</taxon>
        <taxon>Xylanibacter</taxon>
    </lineage>
</organism>
<accession>A0A928BR96</accession>
<evidence type="ECO:0000313" key="2">
    <source>
        <dbReference type="Proteomes" id="UP000763088"/>
    </source>
</evidence>
<reference evidence="1" key="1">
    <citation type="submission" date="2019-04" db="EMBL/GenBank/DDBJ databases">
        <title>Evolution of Biomass-Degrading Anaerobic Consortia Revealed by Metagenomics.</title>
        <authorList>
            <person name="Peng X."/>
        </authorList>
    </citation>
    <scope>NUCLEOTIDE SEQUENCE</scope>
    <source>
        <strain evidence="1">SIG141</strain>
    </source>
</reference>
<protein>
    <recommendedName>
        <fullName evidence="3">Lipoprotein</fullName>
    </recommendedName>
</protein>
<proteinExistence type="predicted"/>
<dbReference type="EMBL" id="SUYD01000005">
    <property type="protein sequence ID" value="MBE6265814.1"/>
    <property type="molecule type" value="Genomic_DNA"/>
</dbReference>
<dbReference type="AlphaFoldDB" id="A0A928BR96"/>